<evidence type="ECO:0000313" key="5">
    <source>
        <dbReference type="Proteomes" id="UP000887013"/>
    </source>
</evidence>
<reference evidence="4" key="1">
    <citation type="submission" date="2020-08" db="EMBL/GenBank/DDBJ databases">
        <title>Multicomponent nature underlies the extraordinary mechanical properties of spider dragline silk.</title>
        <authorList>
            <person name="Kono N."/>
            <person name="Nakamura H."/>
            <person name="Mori M."/>
            <person name="Yoshida Y."/>
            <person name="Ohtoshi R."/>
            <person name="Malay A.D."/>
            <person name="Moran D.A.P."/>
            <person name="Tomita M."/>
            <person name="Numata K."/>
            <person name="Arakawa K."/>
        </authorList>
    </citation>
    <scope>NUCLEOTIDE SEQUENCE</scope>
</reference>
<name>A0A8X6PQX1_NEPPI</name>
<dbReference type="InterPro" id="IPR043502">
    <property type="entry name" value="DNA/RNA_pol_sf"/>
</dbReference>
<evidence type="ECO:0000259" key="3">
    <source>
        <dbReference type="PROSITE" id="PS50157"/>
    </source>
</evidence>
<feature type="compositionally biased region" description="Polar residues" evidence="2">
    <location>
        <begin position="542"/>
        <end position="576"/>
    </location>
</feature>
<evidence type="ECO:0000256" key="1">
    <source>
        <dbReference type="PROSITE-ProRule" id="PRU00042"/>
    </source>
</evidence>
<dbReference type="SUPFAM" id="SSF53098">
    <property type="entry name" value="Ribonuclease H-like"/>
    <property type="match status" value="1"/>
</dbReference>
<dbReference type="PANTHER" id="PTHR31511">
    <property type="entry name" value="PROTEIN CBG23764"/>
    <property type="match status" value="1"/>
</dbReference>
<feature type="domain" description="C2H2-type" evidence="3">
    <location>
        <begin position="463"/>
        <end position="492"/>
    </location>
</feature>
<dbReference type="PANTHER" id="PTHR31511:SF12">
    <property type="entry name" value="RHO TERMINATION FACTOR N-TERMINAL DOMAIN-CONTAINING PROTEIN"/>
    <property type="match status" value="1"/>
</dbReference>
<dbReference type="SUPFAM" id="SSF56672">
    <property type="entry name" value="DNA/RNA polymerases"/>
    <property type="match status" value="1"/>
</dbReference>
<feature type="domain" description="C2H2-type" evidence="3">
    <location>
        <begin position="2"/>
        <end position="30"/>
    </location>
</feature>
<gene>
    <name evidence="4" type="primary">X975_17934</name>
    <name evidence="4" type="ORF">NPIL_548261</name>
</gene>
<dbReference type="EMBL" id="BMAW01023693">
    <property type="protein sequence ID" value="GFT84172.1"/>
    <property type="molecule type" value="Genomic_DNA"/>
</dbReference>
<keyword evidence="5" id="KW-1185">Reference proteome</keyword>
<evidence type="ECO:0000313" key="4">
    <source>
        <dbReference type="EMBL" id="GFT84172.1"/>
    </source>
</evidence>
<feature type="domain" description="C2H2-type" evidence="3">
    <location>
        <begin position="492"/>
        <end position="519"/>
    </location>
</feature>
<dbReference type="PROSITE" id="PS00028">
    <property type="entry name" value="ZINC_FINGER_C2H2_1"/>
    <property type="match status" value="2"/>
</dbReference>
<feature type="region of interest" description="Disordered" evidence="2">
    <location>
        <begin position="94"/>
        <end position="150"/>
    </location>
</feature>
<dbReference type="Gene3D" id="3.40.1800.10">
    <property type="entry name" value="His-Me finger endonucleases"/>
    <property type="match status" value="1"/>
</dbReference>
<feature type="compositionally biased region" description="Polar residues" evidence="2">
    <location>
        <begin position="109"/>
        <end position="143"/>
    </location>
</feature>
<dbReference type="GO" id="GO:0042575">
    <property type="term" value="C:DNA polymerase complex"/>
    <property type="evidence" value="ECO:0007669"/>
    <property type="project" value="UniProtKB-ARBA"/>
</dbReference>
<sequence length="1804" mass="208759">MVSCIVCGKGFNTNYNLKRHTLQVHEKKYSHQCPDCSKKFAQPSDLKRHKDSVHSAEKIVCEFCGTSFTRRDNLLHHLNNGNCQRKLQKEAGKRKRLDLTISSRKKKSQLSTSAENSAAVLENSTTVPENSTTVPENSTTVPENSDDDLEKISLPPKESESAFQKAYKSFNLPNNDSSLGIKEFLLLRKEETVFIFRNELKTYKSLKVSKWIHCIYSKETDAGKMIKNVEFKTSNNEVFQETNLVSLYDTMSEKIVKESEDFEGKDSGWTLDEILRLEVRTNRYSPFRGSSSFIEVPKQIAETKAIINVINKKDSQCFMWSVLAALYPSANHPNKTSSYVTHLNKLNFDGISFPTPLNEVKKFSKMNDIGINIYSFEEDLKIFPLLISDIVCEKHIDLLYIKNNDLGHYCFIKSLSRLVSKQLSKHQHKTYICKRCLSAFQTEYKLLQHNEMCGNKSPARVVMPSETYCSKKFAQPSDLKRHKDSVHSAEKIVCEFCGTSFTRRDNLLHHLNNGNCQRKLQKEAGKRKRLDLTISSRKKKSQLSTSAENSAAVLENSTTVPENSTTVPENSTTVPENSDDDLEKISLPPKESESAFQKAYKSFNLPNNDSSLGIKEFLLLRKEETVFIFRNELKTYKSLKVSKWIHCIYSKETDAGKMIKNVEFKTSNNEVFQETNLVSLYDTMSEKIVKESEDFEGKDSGWTLDEILRLEVRTNRYSPFRGSSSFIEVPKQIAETKAIINVINKKDSQCFMWSVLAALYPSANHPNKTSSYVTHLNKLNFDGISFPTPLNEVKKFSKMNDIGINIYSFEEDLKIFPLLISDIVCEKHIDLLYIKNNDLGHYCFIKSLSRLVSKQLSKHQHKTYICKRCLSAFQTEYKLLQHNEMCGNKSPARVVMPSETCKFLKFKNFQHSLKIPFVVYADFECVTMKTDTCCPDPNFSFTNMYEKHVPIGFCYFISYQGEHYKDPVVYRGTDAPKCFIEKLEKDAIEIEHIYKNPKPLLPLTESEKQLYDNAKNCYVCDQTFRENNIKVRDHNHVTQKFNGPCCNSCNLAMKTPKFLPVFFHNLSGYDAHIFIKELGYDKKQINLIPNTEEKYISFSKSVSNDFQLRFLDSFKFMPSSLENLIKTLKKDEFKYMKQYFDSEKIDLLLRKGVFPYDYFDSFEKCKDSCLPPISKFYNELNEEAISVEDYNHACRVFNQFNLSNLGEYCDLYVKTDVLLLTDLFENFRKICIQTYKLDPCWYFTTPALSWDAMLLKTKVAIELFTDYDMLLFIENGVRGGISQCCNRYAKANNKYMSNFNPDDEIKYLMYLDANNLYGYAMSKYLPLKDFVWSDNNLTTQDILNLSDESDVGYILEVDLDYPPDLHDKHSDFPLAPENKPPPNCKEPRLLTTLEPKTKYVLHYSNLKLYLKLGLILKKIHRVLKFFQSPWLKNYIDYNTKLRTKAVNDFQKDFYKLMNNSIFGKTMENVRRRVDIRLCSTEEQARKLIAKSNFNRRTIFSENLMAVHLKKTNIKFFKPIHVGMTILDLSKVLMYSFHYEYMKHRYDSKIKLMYTDTDSFIYEIKTDDFYSDMKDDLNLYDTSDYDKNNVYNLPLVNKKVIGKMKDENKGNIMTEYQEKNNSTRPPPAQPVPPASACKTTQLDLRLRSLLRLQNNSTRPPPAQPAPPAQPVKQLNSTSACAACLRLRSLLPQNRLFLPTHRSQFNTLVVKKIIKIKKKKPSNWLYIVAVIKFLPSRGLPFGGENETIVSVNNENYLRTLELLNICHWEGYLSMNGRQLHCEKRRGSCDSVTKGRELAIGPPSGIV</sequence>
<dbReference type="InterPro" id="IPR038563">
    <property type="entry name" value="Endonuclease_7_sf"/>
</dbReference>
<dbReference type="InterPro" id="IPR012337">
    <property type="entry name" value="RNaseH-like_sf"/>
</dbReference>
<evidence type="ECO:0000256" key="2">
    <source>
        <dbReference type="SAM" id="MobiDB-lite"/>
    </source>
</evidence>
<keyword evidence="1" id="KW-0863">Zinc-finger</keyword>
<dbReference type="GO" id="GO:0008270">
    <property type="term" value="F:zinc ion binding"/>
    <property type="evidence" value="ECO:0007669"/>
    <property type="project" value="UniProtKB-KW"/>
</dbReference>
<dbReference type="Proteomes" id="UP000887013">
    <property type="component" value="Unassembled WGS sequence"/>
</dbReference>
<dbReference type="SUPFAM" id="SSF57667">
    <property type="entry name" value="beta-beta-alpha zinc fingers"/>
    <property type="match status" value="2"/>
</dbReference>
<dbReference type="GO" id="GO:0071897">
    <property type="term" value="P:DNA biosynthetic process"/>
    <property type="evidence" value="ECO:0007669"/>
    <property type="project" value="UniProtKB-ARBA"/>
</dbReference>
<feature type="region of interest" description="Disordered" evidence="2">
    <location>
        <begin position="527"/>
        <end position="583"/>
    </location>
</feature>
<proteinExistence type="predicted"/>
<dbReference type="InterPro" id="IPR036236">
    <property type="entry name" value="Znf_C2H2_sf"/>
</dbReference>
<dbReference type="SMART" id="SM00355">
    <property type="entry name" value="ZnF_C2H2"/>
    <property type="match status" value="7"/>
</dbReference>
<organism evidence="4 5">
    <name type="scientific">Nephila pilipes</name>
    <name type="common">Giant wood spider</name>
    <name type="synonym">Nephila maculata</name>
    <dbReference type="NCBI Taxonomy" id="299642"/>
    <lineage>
        <taxon>Eukaryota</taxon>
        <taxon>Metazoa</taxon>
        <taxon>Ecdysozoa</taxon>
        <taxon>Arthropoda</taxon>
        <taxon>Chelicerata</taxon>
        <taxon>Arachnida</taxon>
        <taxon>Araneae</taxon>
        <taxon>Araneomorphae</taxon>
        <taxon>Entelegynae</taxon>
        <taxon>Araneoidea</taxon>
        <taxon>Nephilidae</taxon>
        <taxon>Nephila</taxon>
    </lineage>
</organism>
<feature type="domain" description="C2H2-type" evidence="3">
    <location>
        <begin position="31"/>
        <end position="59"/>
    </location>
</feature>
<dbReference type="PROSITE" id="PS50157">
    <property type="entry name" value="ZINC_FINGER_C2H2_2"/>
    <property type="match status" value="5"/>
</dbReference>
<keyword evidence="1" id="KW-0862">Zinc</keyword>
<dbReference type="InterPro" id="IPR004211">
    <property type="entry name" value="Endonuclease_7"/>
</dbReference>
<dbReference type="InterPro" id="IPR013087">
    <property type="entry name" value="Znf_C2H2_type"/>
</dbReference>
<comment type="caution">
    <text evidence="4">The sequence shown here is derived from an EMBL/GenBank/DDBJ whole genome shotgun (WGS) entry which is preliminary data.</text>
</comment>
<dbReference type="Pfam" id="PF00096">
    <property type="entry name" value="zf-C2H2"/>
    <property type="match status" value="3"/>
</dbReference>
<feature type="domain" description="C2H2-type" evidence="3">
    <location>
        <begin position="59"/>
        <end position="86"/>
    </location>
</feature>
<keyword evidence="1" id="KW-0479">Metal-binding</keyword>
<accession>A0A8X6PQX1</accession>
<dbReference type="Pfam" id="PF02945">
    <property type="entry name" value="Endonuclease_7"/>
    <property type="match status" value="1"/>
</dbReference>
<dbReference type="Gene3D" id="3.30.160.60">
    <property type="entry name" value="Classic Zinc Finger"/>
    <property type="match status" value="2"/>
</dbReference>
<protein>
    <submittedName>
        <fullName evidence="4">C2H2-type domain-containing protein</fullName>
    </submittedName>
</protein>